<dbReference type="EMBL" id="CZCS02000193">
    <property type="protein sequence ID" value="VXD20624.1"/>
    <property type="molecule type" value="Genomic_DNA"/>
</dbReference>
<dbReference type="AlphaFoldDB" id="A0A7Z9DZZ4"/>
<dbReference type="RefSeq" id="WP_083618976.1">
    <property type="nucleotide sequence ID" value="NZ_LR735009.1"/>
</dbReference>
<reference evidence="1" key="1">
    <citation type="submission" date="2019-10" db="EMBL/GenBank/DDBJ databases">
        <authorList>
            <consortium name="Genoscope - CEA"/>
            <person name="William W."/>
        </authorList>
    </citation>
    <scope>NUCLEOTIDE SEQUENCE [LARGE SCALE GENOMIC DNA]</scope>
    <source>
        <strain evidence="1">BBR_PRJEB10994</strain>
    </source>
</reference>
<comment type="caution">
    <text evidence="1">The sequence shown here is derived from an EMBL/GenBank/DDBJ whole genome shotgun (WGS) entry which is preliminary data.</text>
</comment>
<accession>A0A7Z9DZZ4</accession>
<evidence type="ECO:0000313" key="1">
    <source>
        <dbReference type="EMBL" id="VXD20624.1"/>
    </source>
</evidence>
<proteinExistence type="predicted"/>
<protein>
    <submittedName>
        <fullName evidence="1">Uncharacterized protein</fullName>
    </submittedName>
</protein>
<dbReference type="Proteomes" id="UP000182190">
    <property type="component" value="Unassembled WGS sequence"/>
</dbReference>
<organism evidence="1 2">
    <name type="scientific">Planktothrix paucivesiculata PCC 9631</name>
    <dbReference type="NCBI Taxonomy" id="671071"/>
    <lineage>
        <taxon>Bacteria</taxon>
        <taxon>Bacillati</taxon>
        <taxon>Cyanobacteriota</taxon>
        <taxon>Cyanophyceae</taxon>
        <taxon>Oscillatoriophycideae</taxon>
        <taxon>Oscillatoriales</taxon>
        <taxon>Microcoleaceae</taxon>
        <taxon>Planktothrix</taxon>
    </lineage>
</organism>
<name>A0A7Z9DZZ4_9CYAN</name>
<gene>
    <name evidence="1" type="ORF">PL9631_520041</name>
</gene>
<keyword evidence="2" id="KW-1185">Reference proteome</keyword>
<sequence length="97" mass="11423">MQIYQWLDQYEKFFDENTLQRYENIGNYVREIEPNVSKNKERLSTLKPIKEESDEALKIIRKALSKISYTKICPLKLEESSGCFIATNVLSIKPRCC</sequence>
<evidence type="ECO:0000313" key="2">
    <source>
        <dbReference type="Proteomes" id="UP000182190"/>
    </source>
</evidence>